<dbReference type="PANTHER" id="PTHR10357:SF179">
    <property type="entry name" value="NEUTRAL AND BASIC AMINO ACID TRANSPORT PROTEIN RBAT"/>
    <property type="match status" value="1"/>
</dbReference>
<dbReference type="OrthoDB" id="9043248at2"/>
<keyword evidence="3" id="KW-0326">Glycosidase</keyword>
<dbReference type="GO" id="GO:0004556">
    <property type="term" value="F:alpha-amylase activity"/>
    <property type="evidence" value="ECO:0007669"/>
    <property type="project" value="TreeGrafter"/>
</dbReference>
<dbReference type="Gene3D" id="3.90.400.10">
    <property type="entry name" value="Oligo-1,6-glucosidase, Domain 2"/>
    <property type="match status" value="1"/>
</dbReference>
<accession>A0A060JEA6</accession>
<evidence type="ECO:0000313" key="4">
    <source>
        <dbReference type="Proteomes" id="UP000067708"/>
    </source>
</evidence>
<dbReference type="PANTHER" id="PTHR10357">
    <property type="entry name" value="ALPHA-AMYLASE FAMILY MEMBER"/>
    <property type="match status" value="1"/>
</dbReference>
<dbReference type="SUPFAM" id="SSF51445">
    <property type="entry name" value="(Trans)glycosidases"/>
    <property type="match status" value="1"/>
</dbReference>
<evidence type="ECO:0000313" key="3">
    <source>
        <dbReference type="EMBL" id="AIC47090.1"/>
    </source>
</evidence>
<dbReference type="EC" id="3.2.1.20" evidence="3"/>
<evidence type="ECO:0000259" key="2">
    <source>
        <dbReference type="SMART" id="SM00642"/>
    </source>
</evidence>
<dbReference type="Pfam" id="PF00128">
    <property type="entry name" value="Alpha-amylase"/>
    <property type="match status" value="1"/>
</dbReference>
<protein>
    <submittedName>
        <fullName evidence="3">Glycosidase</fullName>
        <ecNumber evidence="3">3.2.1.20</ecNumber>
    </submittedName>
</protein>
<sequence length="552" mass="62479">MAEYTFLKGDQNWWRQAVIYQIYPRSFADGNGDGIGDLNGIISRVPYLKSLGIDAVWMSPFYPSQLADGGYDVDDYRNIDPRIGTLAEFDQLIEELHKNGIRLIADLVPNHSGDQHVWFQAALKAAPGSPERNRYIFRDGKGENGEIRPSELASHFGPTAWTRITEPDGTPGQWYMHLFAKEQPDWNWDNQEVREDFLKTLRFWSDRGVDGYRVDVAHALVKDLKNGHLPERQSFDVKVMKDDGTDDLFDRDEVHEIYASWREVFNEYDPPRMAVAEAWVHANRRPAYASTEGLGQSFNFDMLGAGWRPKKVREIADYNLTAAKKSGSSTTWVLSNHDIIRHATRFAFPMVSDFAGWYKANRFTAKPDIELGTARANSMTMLLLALPGSTYIYQGEELALQEVLDIPAEDMQDPQFFRNPELGLSRDGCRVPLPWTKTGSSFGFGSGGSHLPQPSWYGSVSVETQDGVQGSTLELYRKLINLRKQLQTSEEITWHRNWFAPKLLHFSRPGGWHCVTNFGNKPVKLPAGEVLASSQPLSDGKLPANTTAWIRA</sequence>
<dbReference type="HOGENOM" id="CLU_006462_0_1_11"/>
<dbReference type="GO" id="GO:0004558">
    <property type="term" value="F:alpha-1,4-glucosidase activity"/>
    <property type="evidence" value="ECO:0007669"/>
    <property type="project" value="UniProtKB-EC"/>
</dbReference>
<keyword evidence="3" id="KW-0378">Hydrolase</keyword>
<name>A0A060JEA6_9MICO</name>
<dbReference type="Gene3D" id="3.20.20.80">
    <property type="entry name" value="Glycosidases"/>
    <property type="match status" value="1"/>
</dbReference>
<dbReference type="Proteomes" id="UP000067708">
    <property type="component" value="Chromosome"/>
</dbReference>
<dbReference type="SMART" id="SM00642">
    <property type="entry name" value="Aamy"/>
    <property type="match status" value="1"/>
</dbReference>
<comment type="similarity">
    <text evidence="1">Belongs to the glycosyl hydrolase 13 family.</text>
</comment>
<keyword evidence="4" id="KW-1185">Reference proteome</keyword>
<dbReference type="InterPro" id="IPR017853">
    <property type="entry name" value="GH"/>
</dbReference>
<dbReference type="RefSeq" id="WP_038501857.1">
    <property type="nucleotide sequence ID" value="NZ_CP007490.1"/>
</dbReference>
<dbReference type="InterPro" id="IPR045857">
    <property type="entry name" value="O16G_dom_2"/>
</dbReference>
<dbReference type="eggNOG" id="COG0366">
    <property type="taxonomic scope" value="Bacteria"/>
</dbReference>
<organism evidence="3 4">
    <name type="scientific">Rhodoluna lacicola</name>
    <dbReference type="NCBI Taxonomy" id="529884"/>
    <lineage>
        <taxon>Bacteria</taxon>
        <taxon>Bacillati</taxon>
        <taxon>Actinomycetota</taxon>
        <taxon>Actinomycetes</taxon>
        <taxon>Micrococcales</taxon>
        <taxon>Microbacteriaceae</taxon>
        <taxon>Luna cluster</taxon>
        <taxon>Luna-1 subcluster</taxon>
        <taxon>Rhodoluna</taxon>
    </lineage>
</organism>
<gene>
    <name evidence="3" type="ORF">Rhola_00002670</name>
</gene>
<dbReference type="AlphaFoldDB" id="A0A060JEA6"/>
<dbReference type="GO" id="GO:0009313">
    <property type="term" value="P:oligosaccharide catabolic process"/>
    <property type="evidence" value="ECO:0007669"/>
    <property type="project" value="TreeGrafter"/>
</dbReference>
<feature type="domain" description="Glycosyl hydrolase family 13 catalytic" evidence="2">
    <location>
        <begin position="21"/>
        <end position="430"/>
    </location>
</feature>
<dbReference type="KEGG" id="rla:Rhola_00002670"/>
<dbReference type="InterPro" id="IPR006047">
    <property type="entry name" value="GH13_cat_dom"/>
</dbReference>
<dbReference type="EMBL" id="CP007490">
    <property type="protein sequence ID" value="AIC47090.1"/>
    <property type="molecule type" value="Genomic_DNA"/>
</dbReference>
<dbReference type="STRING" id="529884.Rhola_00002670"/>
<dbReference type="PATRIC" id="fig|529884.3.peg.252"/>
<reference evidence="3 4" key="1">
    <citation type="journal article" date="2014" name="Int. J. Syst. Evol. Microbiol.">
        <title>Rhodoluna lacicola gen. nov., sp. nov., a planktonic freshwater bacterium with stream-lined genome.</title>
        <authorList>
            <person name="Hahn M."/>
            <person name="Schmidt J."/>
            <person name="Taipale S.J."/>
            <person name="Doolittle W.F."/>
            <person name="Koll U."/>
        </authorList>
    </citation>
    <scope>NUCLEOTIDE SEQUENCE [LARGE SCALE GENOMIC DNA]</scope>
    <source>
        <strain evidence="3 4">MWH-Ta8</strain>
    </source>
</reference>
<proteinExistence type="inferred from homology"/>
<evidence type="ECO:0000256" key="1">
    <source>
        <dbReference type="ARBA" id="ARBA00008061"/>
    </source>
</evidence>
<dbReference type="CDD" id="cd11332">
    <property type="entry name" value="AmyAc_OligoGlu_TS"/>
    <property type="match status" value="1"/>
</dbReference>